<dbReference type="InterPro" id="IPR013783">
    <property type="entry name" value="Ig-like_fold"/>
</dbReference>
<dbReference type="PANTHER" id="PTHR11422">
    <property type="entry name" value="T-CELL SURFACE GLYCOPROTEIN CD4"/>
    <property type="match status" value="1"/>
</dbReference>
<comment type="caution">
    <text evidence="2">The sequence shown here is derived from an EMBL/GenBank/DDBJ whole genome shotgun (WGS) entry which is preliminary data.</text>
</comment>
<dbReference type="SUPFAM" id="SSF48726">
    <property type="entry name" value="Immunoglobulin"/>
    <property type="match status" value="1"/>
</dbReference>
<proteinExistence type="predicted"/>
<dbReference type="AlphaFoldDB" id="A0A9D3S4F5"/>
<gene>
    <name evidence="2" type="ORF">ANANG_G00054420</name>
</gene>
<sequence length="144" mass="16028">FGTEHTLYRGSLNSSEVVLICHSQNSYRTAHWQWKPSSKTNALIVASADNNTLISMEIDKERFSSEDFDGFNFPLRISPVKFGDSGRYICYFYGHAMASVTLVTVQVSTEPPGGLSRNRSVVLNCEISQVIGSVTLAWLWMKGA</sequence>
<reference evidence="2" key="1">
    <citation type="submission" date="2021-01" db="EMBL/GenBank/DDBJ databases">
        <title>A chromosome-scale assembly of European eel, Anguilla anguilla.</title>
        <authorList>
            <person name="Henkel C."/>
            <person name="Jong-Raadsen S.A."/>
            <person name="Dufour S."/>
            <person name="Weltzien F.-A."/>
            <person name="Palstra A.P."/>
            <person name="Pelster B."/>
            <person name="Spaink H.P."/>
            <person name="Van Den Thillart G.E."/>
            <person name="Jansen H."/>
            <person name="Zahm M."/>
            <person name="Klopp C."/>
            <person name="Cedric C."/>
            <person name="Louis A."/>
            <person name="Berthelot C."/>
            <person name="Parey E."/>
            <person name="Roest Crollius H."/>
            <person name="Montfort J."/>
            <person name="Robinson-Rechavi M."/>
            <person name="Bucao C."/>
            <person name="Bouchez O."/>
            <person name="Gislard M."/>
            <person name="Lluch J."/>
            <person name="Milhes M."/>
            <person name="Lampietro C."/>
            <person name="Lopez Roques C."/>
            <person name="Donnadieu C."/>
            <person name="Braasch I."/>
            <person name="Desvignes T."/>
            <person name="Postlethwait J."/>
            <person name="Bobe J."/>
            <person name="Guiguen Y."/>
            <person name="Dirks R."/>
        </authorList>
    </citation>
    <scope>NUCLEOTIDE SEQUENCE</scope>
    <source>
        <strain evidence="2">Tag_6206</strain>
        <tissue evidence="2">Liver</tissue>
    </source>
</reference>
<dbReference type="EMBL" id="JAFIRN010000003">
    <property type="protein sequence ID" value="KAG5851696.1"/>
    <property type="molecule type" value="Genomic_DNA"/>
</dbReference>
<evidence type="ECO:0000313" key="2">
    <source>
        <dbReference type="EMBL" id="KAG5851696.1"/>
    </source>
</evidence>
<dbReference type="InterPro" id="IPR013106">
    <property type="entry name" value="Ig_V-set"/>
</dbReference>
<organism evidence="2 3">
    <name type="scientific">Anguilla anguilla</name>
    <name type="common">European freshwater eel</name>
    <name type="synonym">Muraena anguilla</name>
    <dbReference type="NCBI Taxonomy" id="7936"/>
    <lineage>
        <taxon>Eukaryota</taxon>
        <taxon>Metazoa</taxon>
        <taxon>Chordata</taxon>
        <taxon>Craniata</taxon>
        <taxon>Vertebrata</taxon>
        <taxon>Euteleostomi</taxon>
        <taxon>Actinopterygii</taxon>
        <taxon>Neopterygii</taxon>
        <taxon>Teleostei</taxon>
        <taxon>Anguilliformes</taxon>
        <taxon>Anguillidae</taxon>
        <taxon>Anguilla</taxon>
    </lineage>
</organism>
<accession>A0A9D3S4F5</accession>
<feature type="domain" description="Ig-like" evidence="1">
    <location>
        <begin position="1"/>
        <end position="101"/>
    </location>
</feature>
<dbReference type="Pfam" id="PF07686">
    <property type="entry name" value="V-set"/>
    <property type="match status" value="1"/>
</dbReference>
<dbReference type="InterPro" id="IPR036179">
    <property type="entry name" value="Ig-like_dom_sf"/>
</dbReference>
<dbReference type="InterPro" id="IPR003599">
    <property type="entry name" value="Ig_sub"/>
</dbReference>
<evidence type="ECO:0000259" key="1">
    <source>
        <dbReference type="PROSITE" id="PS50835"/>
    </source>
</evidence>
<dbReference type="Proteomes" id="UP001044222">
    <property type="component" value="Unassembled WGS sequence"/>
</dbReference>
<feature type="non-terminal residue" evidence="2">
    <location>
        <position position="1"/>
    </location>
</feature>
<dbReference type="InterPro" id="IPR007110">
    <property type="entry name" value="Ig-like_dom"/>
</dbReference>
<dbReference type="Gene3D" id="2.60.40.10">
    <property type="entry name" value="Immunoglobulins"/>
    <property type="match status" value="1"/>
</dbReference>
<dbReference type="PROSITE" id="PS50835">
    <property type="entry name" value="IG_LIKE"/>
    <property type="match status" value="1"/>
</dbReference>
<dbReference type="SMART" id="SM00409">
    <property type="entry name" value="IG"/>
    <property type="match status" value="1"/>
</dbReference>
<name>A0A9D3S4F5_ANGAN</name>
<protein>
    <recommendedName>
        <fullName evidence="1">Ig-like domain-containing protein</fullName>
    </recommendedName>
</protein>
<evidence type="ECO:0000313" key="3">
    <source>
        <dbReference type="Proteomes" id="UP001044222"/>
    </source>
</evidence>
<feature type="non-terminal residue" evidence="2">
    <location>
        <position position="144"/>
    </location>
</feature>
<keyword evidence="3" id="KW-1185">Reference proteome</keyword>
<dbReference type="PANTHER" id="PTHR11422:SF10">
    <property type="entry name" value="IG-LIKE DOMAIN-CONTAINING PROTEIN"/>
    <property type="match status" value="1"/>
</dbReference>